<dbReference type="EMBL" id="CAJPDS010000038">
    <property type="protein sequence ID" value="CAF9925233.1"/>
    <property type="molecule type" value="Genomic_DNA"/>
</dbReference>
<comment type="caution">
    <text evidence="2">The sequence shown here is derived from an EMBL/GenBank/DDBJ whole genome shotgun (WGS) entry which is preliminary data.</text>
</comment>
<dbReference type="AlphaFoldDB" id="A0A8H3FIP5"/>
<dbReference type="Proteomes" id="UP000664521">
    <property type="component" value="Unassembled WGS sequence"/>
</dbReference>
<name>A0A8H3FIP5_9LECA</name>
<feature type="compositionally biased region" description="Low complexity" evidence="1">
    <location>
        <begin position="503"/>
        <end position="513"/>
    </location>
</feature>
<reference evidence="2" key="1">
    <citation type="submission" date="2021-03" db="EMBL/GenBank/DDBJ databases">
        <authorList>
            <person name="Tagirdzhanova G."/>
        </authorList>
    </citation>
    <scope>NUCLEOTIDE SEQUENCE</scope>
</reference>
<feature type="region of interest" description="Disordered" evidence="1">
    <location>
        <begin position="486"/>
        <end position="521"/>
    </location>
</feature>
<sequence length="686" mass="78252">MSFGLSPGDIRLAWQLGSFLHEKCFTKAQGADVLYLKFGREIESFNHSLLQLESVIKHADDQRPRRPWGNRDEECRVALQPVAQAVGDFKQTLDECKKLLDDHARFQRDEAGFVDNVIWHVSTQRDVDSLRERVLFHSTKLLVITKPFEIQLLLDIRRELQAMHSDVIEIKGLLVNLLANGDVSQPFSASQRVVLPEIPPEIAIRFVDSLQIDTPSTFQNISGIPLKEGFDALVHHFSRSTVEFNAGFDPGQRTPEETQFVNLLKSKWILERMEESSHLKAKGTASLWTSALMELKWDIIKEYKRFDSNQLTAPPKDVVLRLPDKCFSIWIPDAQPLLPPDLVEQRPLEDQILELLLPDSVGSRKSTLHVFRRSSVELRLVTTIRDTANPGYHQEQDFIVNTNVTRVIPAYATPDGSHNGHNLLLSNRHVQDLRWQYLRNAEDVEMLQQALTGYRVHHKMEDISWSINGSSKPGKCGKARLQMWQPQSLQKPTEPSIAAVEQRSPSWSSPRSSVATSQDLSARSTAATTSSTLFSGSSATSVMAGSRGNGTAVLLPEPPIMILFTIHEGKYTFLHLELKDFIFVNIVIETKNKTIDLRRSNASQASGTGLYTWDLARFRIPRHPDYSHVEILPKVEYLTLKFNSVAEKDEFKTELKLLERVRYLEYQTYQNILREKQDKHLRPTKR</sequence>
<accession>A0A8H3FIP5</accession>
<evidence type="ECO:0000313" key="2">
    <source>
        <dbReference type="EMBL" id="CAF9925233.1"/>
    </source>
</evidence>
<keyword evidence="3" id="KW-1185">Reference proteome</keyword>
<evidence type="ECO:0000313" key="3">
    <source>
        <dbReference type="Proteomes" id="UP000664521"/>
    </source>
</evidence>
<proteinExistence type="predicted"/>
<dbReference type="OrthoDB" id="5400409at2759"/>
<organism evidence="2 3">
    <name type="scientific">Heterodermia speciosa</name>
    <dbReference type="NCBI Taxonomy" id="116794"/>
    <lineage>
        <taxon>Eukaryota</taxon>
        <taxon>Fungi</taxon>
        <taxon>Dikarya</taxon>
        <taxon>Ascomycota</taxon>
        <taxon>Pezizomycotina</taxon>
        <taxon>Lecanoromycetes</taxon>
        <taxon>OSLEUM clade</taxon>
        <taxon>Lecanoromycetidae</taxon>
        <taxon>Caliciales</taxon>
        <taxon>Physciaceae</taxon>
        <taxon>Heterodermia</taxon>
    </lineage>
</organism>
<protein>
    <submittedName>
        <fullName evidence="2">Uncharacterized protein</fullName>
    </submittedName>
</protein>
<evidence type="ECO:0000256" key="1">
    <source>
        <dbReference type="SAM" id="MobiDB-lite"/>
    </source>
</evidence>
<gene>
    <name evidence="2" type="ORF">HETSPECPRED_005781</name>
</gene>